<proteinExistence type="predicted"/>
<sequence>MCYKSAFESLPPSLTSVSQYPPLLSGFRSSIDAKVPIRIEIEGFESSSLSEEVKLKPQKLRDNARTRNKEEDMKLEPRREKERIRAGKEVQEAKRIAEESERKRSLSRNPDFFLFFVERRAELGLPLQNQASLKTVIPMVQENKVVPVNSTPKVDLMRDCLTTKSETTGLQKKEFLLPSPRAKHGLPTS</sequence>
<dbReference type="EMBL" id="CM042014">
    <property type="protein sequence ID" value="KAI3721437.1"/>
    <property type="molecule type" value="Genomic_DNA"/>
</dbReference>
<gene>
    <name evidence="1" type="ORF">L2E82_32448</name>
</gene>
<evidence type="ECO:0000313" key="2">
    <source>
        <dbReference type="Proteomes" id="UP001055811"/>
    </source>
</evidence>
<reference evidence="2" key="1">
    <citation type="journal article" date="2022" name="Mol. Ecol. Resour.">
        <title>The genomes of chicory, endive, great burdock and yacon provide insights into Asteraceae palaeo-polyploidization history and plant inulin production.</title>
        <authorList>
            <person name="Fan W."/>
            <person name="Wang S."/>
            <person name="Wang H."/>
            <person name="Wang A."/>
            <person name="Jiang F."/>
            <person name="Liu H."/>
            <person name="Zhao H."/>
            <person name="Xu D."/>
            <person name="Zhang Y."/>
        </authorList>
    </citation>
    <scope>NUCLEOTIDE SEQUENCE [LARGE SCALE GENOMIC DNA]</scope>
    <source>
        <strain evidence="2">cv. Punajuju</strain>
    </source>
</reference>
<keyword evidence="2" id="KW-1185">Reference proteome</keyword>
<accession>A0ACB9BH93</accession>
<reference evidence="1 2" key="2">
    <citation type="journal article" date="2022" name="Mol. Ecol. Resour.">
        <title>The genomes of chicory, endive, great burdock and yacon provide insights into Asteraceae paleo-polyploidization history and plant inulin production.</title>
        <authorList>
            <person name="Fan W."/>
            <person name="Wang S."/>
            <person name="Wang H."/>
            <person name="Wang A."/>
            <person name="Jiang F."/>
            <person name="Liu H."/>
            <person name="Zhao H."/>
            <person name="Xu D."/>
            <person name="Zhang Y."/>
        </authorList>
    </citation>
    <scope>NUCLEOTIDE SEQUENCE [LARGE SCALE GENOMIC DNA]</scope>
    <source>
        <strain evidence="2">cv. Punajuju</strain>
        <tissue evidence="1">Leaves</tissue>
    </source>
</reference>
<name>A0ACB9BH93_CICIN</name>
<protein>
    <submittedName>
        <fullName evidence="1">Uncharacterized protein</fullName>
    </submittedName>
</protein>
<evidence type="ECO:0000313" key="1">
    <source>
        <dbReference type="EMBL" id="KAI3721437.1"/>
    </source>
</evidence>
<comment type="caution">
    <text evidence="1">The sequence shown here is derived from an EMBL/GenBank/DDBJ whole genome shotgun (WGS) entry which is preliminary data.</text>
</comment>
<organism evidence="1 2">
    <name type="scientific">Cichorium intybus</name>
    <name type="common">Chicory</name>
    <dbReference type="NCBI Taxonomy" id="13427"/>
    <lineage>
        <taxon>Eukaryota</taxon>
        <taxon>Viridiplantae</taxon>
        <taxon>Streptophyta</taxon>
        <taxon>Embryophyta</taxon>
        <taxon>Tracheophyta</taxon>
        <taxon>Spermatophyta</taxon>
        <taxon>Magnoliopsida</taxon>
        <taxon>eudicotyledons</taxon>
        <taxon>Gunneridae</taxon>
        <taxon>Pentapetalae</taxon>
        <taxon>asterids</taxon>
        <taxon>campanulids</taxon>
        <taxon>Asterales</taxon>
        <taxon>Asteraceae</taxon>
        <taxon>Cichorioideae</taxon>
        <taxon>Cichorieae</taxon>
        <taxon>Cichoriinae</taxon>
        <taxon>Cichorium</taxon>
    </lineage>
</organism>
<dbReference type="Proteomes" id="UP001055811">
    <property type="component" value="Linkage Group LG06"/>
</dbReference>